<comment type="subcellular location">
    <subcellularLocation>
        <location evidence="1">Cell membrane</location>
        <topology evidence="1">Single-pass membrane protein</topology>
    </subcellularLocation>
    <subcellularLocation>
        <location evidence="7">Cell membrane</location>
        <topology evidence="7">Single-pass type II membrane protein</topology>
    </subcellularLocation>
</comment>
<evidence type="ECO:0000313" key="10">
    <source>
        <dbReference type="Proteomes" id="UP000626026"/>
    </source>
</evidence>
<keyword evidence="7" id="KW-0653">Protein transport</keyword>
<keyword evidence="4 7" id="KW-0812">Transmembrane</keyword>
<sequence>MAMTGPSLGGGFDDDDGGMPMADMNVTPLVDVMLVLLIIFMVAAPMMVVGVPVELPRTAAPRAAAPRPPVVLTVAADGRVFLAKEEIPADQLSAKLNELHTADPEAPIYVRGDRAAPYGEVLRVMGRVTQAGITRVSLIAEVEPGAPAVQAR</sequence>
<evidence type="ECO:0000256" key="6">
    <source>
        <dbReference type="ARBA" id="ARBA00023136"/>
    </source>
</evidence>
<evidence type="ECO:0000313" key="9">
    <source>
        <dbReference type="EMBL" id="MBC9206738.1"/>
    </source>
</evidence>
<evidence type="ECO:0000256" key="3">
    <source>
        <dbReference type="ARBA" id="ARBA00022475"/>
    </source>
</evidence>
<accession>A0ABR7RJZ4</accession>
<dbReference type="Gene3D" id="3.30.420.270">
    <property type="match status" value="1"/>
</dbReference>
<feature type="transmembrane region" description="Helical" evidence="8">
    <location>
        <begin position="32"/>
        <end position="53"/>
    </location>
</feature>
<dbReference type="Pfam" id="PF02472">
    <property type="entry name" value="ExbD"/>
    <property type="match status" value="1"/>
</dbReference>
<organism evidence="9 10">
    <name type="scientific">Teichococcus aerophilus</name>
    <dbReference type="NCBI Taxonomy" id="1224513"/>
    <lineage>
        <taxon>Bacteria</taxon>
        <taxon>Pseudomonadati</taxon>
        <taxon>Pseudomonadota</taxon>
        <taxon>Alphaproteobacteria</taxon>
        <taxon>Acetobacterales</taxon>
        <taxon>Roseomonadaceae</taxon>
        <taxon>Roseomonas</taxon>
    </lineage>
</organism>
<keyword evidence="3" id="KW-1003">Cell membrane</keyword>
<keyword evidence="6 8" id="KW-0472">Membrane</keyword>
<comment type="caution">
    <text evidence="9">The sequence shown here is derived from an EMBL/GenBank/DDBJ whole genome shotgun (WGS) entry which is preliminary data.</text>
</comment>
<evidence type="ECO:0000256" key="2">
    <source>
        <dbReference type="ARBA" id="ARBA00005811"/>
    </source>
</evidence>
<gene>
    <name evidence="9" type="ORF">IBL26_07810</name>
</gene>
<evidence type="ECO:0000256" key="4">
    <source>
        <dbReference type="ARBA" id="ARBA00022692"/>
    </source>
</evidence>
<keyword evidence="7" id="KW-0813">Transport</keyword>
<protein>
    <submittedName>
        <fullName evidence="9">ExbD/TolR family protein</fullName>
    </submittedName>
</protein>
<dbReference type="RefSeq" id="WP_187783908.1">
    <property type="nucleotide sequence ID" value="NZ_JACTVA010000009.1"/>
</dbReference>
<name>A0ABR7RJZ4_9PROT</name>
<dbReference type="EMBL" id="JACTVA010000009">
    <property type="protein sequence ID" value="MBC9206738.1"/>
    <property type="molecule type" value="Genomic_DNA"/>
</dbReference>
<dbReference type="Proteomes" id="UP000626026">
    <property type="component" value="Unassembled WGS sequence"/>
</dbReference>
<dbReference type="InterPro" id="IPR003400">
    <property type="entry name" value="ExbD"/>
</dbReference>
<evidence type="ECO:0000256" key="7">
    <source>
        <dbReference type="RuleBase" id="RU003879"/>
    </source>
</evidence>
<evidence type="ECO:0000256" key="5">
    <source>
        <dbReference type="ARBA" id="ARBA00022989"/>
    </source>
</evidence>
<evidence type="ECO:0000256" key="8">
    <source>
        <dbReference type="SAM" id="Phobius"/>
    </source>
</evidence>
<keyword evidence="10" id="KW-1185">Reference proteome</keyword>
<keyword evidence="5 8" id="KW-1133">Transmembrane helix</keyword>
<dbReference type="PANTHER" id="PTHR30558">
    <property type="entry name" value="EXBD MEMBRANE COMPONENT OF PMF-DRIVEN MACROMOLECULE IMPORT SYSTEM"/>
    <property type="match status" value="1"/>
</dbReference>
<reference evidence="9 10" key="1">
    <citation type="journal article" date="2013" name="Int. J. Syst. Evol. Microbiol.">
        <title>Roseomonas aerophila sp. nov., isolated from air.</title>
        <authorList>
            <person name="Kim S.J."/>
            <person name="Weon H.Y."/>
            <person name="Ahn J.H."/>
            <person name="Hong S.B."/>
            <person name="Seok S.J."/>
            <person name="Whang K.S."/>
            <person name="Kwon S.W."/>
        </authorList>
    </citation>
    <scope>NUCLEOTIDE SEQUENCE [LARGE SCALE GENOMIC DNA]</scope>
    <source>
        <strain evidence="9 10">NBRC 108923</strain>
    </source>
</reference>
<proteinExistence type="inferred from homology"/>
<dbReference type="PANTHER" id="PTHR30558:SF7">
    <property type="entry name" value="TOL-PAL SYSTEM PROTEIN TOLR"/>
    <property type="match status" value="1"/>
</dbReference>
<evidence type="ECO:0000256" key="1">
    <source>
        <dbReference type="ARBA" id="ARBA00004162"/>
    </source>
</evidence>
<comment type="similarity">
    <text evidence="2 7">Belongs to the ExbD/TolR family.</text>
</comment>